<comment type="subcellular location">
    <subcellularLocation>
        <location evidence="1">Cell membrane</location>
        <topology evidence="1">Multi-pass membrane protein</topology>
    </subcellularLocation>
</comment>
<dbReference type="PANTHER" id="PTHR36838:SF1">
    <property type="entry name" value="SLR1864 PROTEIN"/>
    <property type="match status" value="1"/>
</dbReference>
<feature type="transmembrane region" description="Helical" evidence="8">
    <location>
        <begin position="225"/>
        <end position="247"/>
    </location>
</feature>
<dbReference type="InterPro" id="IPR004776">
    <property type="entry name" value="Mem_transp_PIN-like"/>
</dbReference>
<dbReference type="STRING" id="931626.Awo_c07300"/>
<feature type="transmembrane region" description="Helical" evidence="8">
    <location>
        <begin position="285"/>
        <end position="304"/>
    </location>
</feature>
<feature type="transmembrane region" description="Helical" evidence="8">
    <location>
        <begin position="193"/>
        <end position="213"/>
    </location>
</feature>
<dbReference type="OrthoDB" id="9798064at2"/>
<organism evidence="9 10">
    <name type="scientific">Acetobacterium woodii (strain ATCC 29683 / DSM 1030 / JCM 2381 / KCTC 1655 / WB1)</name>
    <dbReference type="NCBI Taxonomy" id="931626"/>
    <lineage>
        <taxon>Bacteria</taxon>
        <taxon>Bacillati</taxon>
        <taxon>Bacillota</taxon>
        <taxon>Clostridia</taxon>
        <taxon>Eubacteriales</taxon>
        <taxon>Eubacteriaceae</taxon>
        <taxon>Acetobacterium</taxon>
    </lineage>
</organism>
<keyword evidence="3" id="KW-0813">Transport</keyword>
<sequence>MDIMVVIRQMLELFLILTLGYISAKRKIVSQEFGTQLSKFILSITLPCMMIASVATMPHDADKKDIVMMFFISILFYIVMPFIAYLITRIIFVKKEERNLYMYMTIWSNVGFMGFPVIASIFGEGAIFYATIFNLIFNLSNFTLGIMLMSNEGRKALNIKAFLSPGTISSIIAVIMFAVNLQLPVLLNDTLDTVGSTTAPLAMIVIGIALSEIPVRSVFTELRLYPYVIIKQLLLPLFSWLILRYIITSPYLLGIVIVIIAMPVGTSAVLFANRFENNVELATKGVFITTLASIVTIPLISYLLL</sequence>
<keyword evidence="5 8" id="KW-0812">Transmembrane</keyword>
<feature type="transmembrane region" description="Helical" evidence="8">
    <location>
        <begin position="161"/>
        <end position="181"/>
    </location>
</feature>
<dbReference type="Pfam" id="PF03547">
    <property type="entry name" value="Mem_trans"/>
    <property type="match status" value="1"/>
</dbReference>
<gene>
    <name evidence="9" type="ordered locus">Awo_c07300</name>
</gene>
<dbReference type="KEGG" id="awo:Awo_c07300"/>
<dbReference type="Proteomes" id="UP000007177">
    <property type="component" value="Chromosome"/>
</dbReference>
<feature type="transmembrane region" description="Helical" evidence="8">
    <location>
        <begin position="100"/>
        <end position="121"/>
    </location>
</feature>
<keyword evidence="10" id="KW-1185">Reference proteome</keyword>
<dbReference type="InterPro" id="IPR038770">
    <property type="entry name" value="Na+/solute_symporter_sf"/>
</dbReference>
<name>H6LKD4_ACEWD</name>
<evidence type="ECO:0000256" key="3">
    <source>
        <dbReference type="ARBA" id="ARBA00022448"/>
    </source>
</evidence>
<feature type="transmembrane region" description="Helical" evidence="8">
    <location>
        <begin position="36"/>
        <end position="54"/>
    </location>
</feature>
<evidence type="ECO:0000256" key="4">
    <source>
        <dbReference type="ARBA" id="ARBA00022475"/>
    </source>
</evidence>
<protein>
    <submittedName>
        <fullName evidence="9">Putative auxin efflux carrier</fullName>
    </submittedName>
</protein>
<feature type="transmembrane region" description="Helical" evidence="8">
    <location>
        <begin position="66"/>
        <end position="88"/>
    </location>
</feature>
<accession>H6LKD4</accession>
<dbReference type="eggNOG" id="COG0679">
    <property type="taxonomic scope" value="Bacteria"/>
</dbReference>
<feature type="transmembrane region" description="Helical" evidence="8">
    <location>
        <begin position="253"/>
        <end position="273"/>
    </location>
</feature>
<keyword evidence="7 8" id="KW-0472">Membrane</keyword>
<proteinExistence type="inferred from homology"/>
<dbReference type="GO" id="GO:0055085">
    <property type="term" value="P:transmembrane transport"/>
    <property type="evidence" value="ECO:0007669"/>
    <property type="project" value="InterPro"/>
</dbReference>
<dbReference type="PANTHER" id="PTHR36838">
    <property type="entry name" value="AUXIN EFFLUX CARRIER FAMILY PROTEIN"/>
    <property type="match status" value="1"/>
</dbReference>
<evidence type="ECO:0000256" key="6">
    <source>
        <dbReference type="ARBA" id="ARBA00022989"/>
    </source>
</evidence>
<dbReference type="EMBL" id="CP002987">
    <property type="protein sequence ID" value="AFA47524.1"/>
    <property type="molecule type" value="Genomic_DNA"/>
</dbReference>
<reference evidence="10" key="1">
    <citation type="submission" date="2011-07" db="EMBL/GenBank/DDBJ databases">
        <title>Complete genome sequence of Acetobacterium woodii.</title>
        <authorList>
            <person name="Poehlein A."/>
            <person name="Schmidt S."/>
            <person name="Kaster A.-K."/>
            <person name="Goenrich M."/>
            <person name="Vollmers J."/>
            <person name="Thuermer A."/>
            <person name="Gottschalk G."/>
            <person name="Thauer R.K."/>
            <person name="Daniel R."/>
            <person name="Mueller V."/>
        </authorList>
    </citation>
    <scope>NUCLEOTIDE SEQUENCE [LARGE SCALE GENOMIC DNA]</scope>
    <source>
        <strain evidence="10">ATCC 29683 / DSM 1030 / JCM 2381 / KCTC 1655 / WB1</strain>
    </source>
</reference>
<dbReference type="Gene3D" id="1.20.1530.20">
    <property type="match status" value="2"/>
</dbReference>
<dbReference type="AlphaFoldDB" id="H6LKD4"/>
<reference evidence="9 10" key="2">
    <citation type="journal article" date="2012" name="PLoS ONE">
        <title>An ancient pathway combining carbon dioxide fixation with the generation and utilization of a sodium ion gradient for ATP synthesis.</title>
        <authorList>
            <person name="Poehlein A."/>
            <person name="Schmidt S."/>
            <person name="Kaster A.K."/>
            <person name="Goenrich M."/>
            <person name="Vollmers J."/>
            <person name="Thurmer A."/>
            <person name="Bertsch J."/>
            <person name="Schuchmann K."/>
            <person name="Voigt B."/>
            <person name="Hecker M."/>
            <person name="Daniel R."/>
            <person name="Thauer R.K."/>
            <person name="Gottschalk G."/>
            <person name="Muller V."/>
        </authorList>
    </citation>
    <scope>NUCLEOTIDE SEQUENCE [LARGE SCALE GENOMIC DNA]</scope>
    <source>
        <strain evidence="10">ATCC 29683 / DSM 1030 / JCM 2381 / KCTC 1655 / WB1</strain>
    </source>
</reference>
<feature type="transmembrane region" description="Helical" evidence="8">
    <location>
        <begin position="6"/>
        <end position="24"/>
    </location>
</feature>
<dbReference type="HOGENOM" id="CLU_056175_1_1_9"/>
<evidence type="ECO:0000313" key="9">
    <source>
        <dbReference type="EMBL" id="AFA47524.1"/>
    </source>
</evidence>
<comment type="similarity">
    <text evidence="2">Belongs to the auxin efflux carrier (TC 2.A.69) family.</text>
</comment>
<dbReference type="GO" id="GO:0005886">
    <property type="term" value="C:plasma membrane"/>
    <property type="evidence" value="ECO:0007669"/>
    <property type="project" value="UniProtKB-SubCell"/>
</dbReference>
<evidence type="ECO:0000256" key="1">
    <source>
        <dbReference type="ARBA" id="ARBA00004651"/>
    </source>
</evidence>
<evidence type="ECO:0000313" key="10">
    <source>
        <dbReference type="Proteomes" id="UP000007177"/>
    </source>
</evidence>
<feature type="transmembrane region" description="Helical" evidence="8">
    <location>
        <begin position="127"/>
        <end position="149"/>
    </location>
</feature>
<keyword evidence="6 8" id="KW-1133">Transmembrane helix</keyword>
<dbReference type="RefSeq" id="WP_014355127.1">
    <property type="nucleotide sequence ID" value="NC_016894.1"/>
</dbReference>
<evidence type="ECO:0000256" key="2">
    <source>
        <dbReference type="ARBA" id="ARBA00010145"/>
    </source>
</evidence>
<evidence type="ECO:0000256" key="5">
    <source>
        <dbReference type="ARBA" id="ARBA00022692"/>
    </source>
</evidence>
<keyword evidence="4" id="KW-1003">Cell membrane</keyword>
<evidence type="ECO:0000256" key="7">
    <source>
        <dbReference type="ARBA" id="ARBA00023136"/>
    </source>
</evidence>
<evidence type="ECO:0000256" key="8">
    <source>
        <dbReference type="SAM" id="Phobius"/>
    </source>
</evidence>